<comment type="caution">
    <text evidence="2">The sequence shown here is derived from an EMBL/GenBank/DDBJ whole genome shotgun (WGS) entry which is preliminary data.</text>
</comment>
<dbReference type="AlphaFoldDB" id="A0A1X1EY58"/>
<dbReference type="NCBIfam" id="TIGR00481">
    <property type="entry name" value="YbhB/YbcL family Raf kinase inhibitor-like protein"/>
    <property type="match status" value="1"/>
</dbReference>
<keyword evidence="3" id="KW-1185">Reference proteome</keyword>
<name>A0A1X1EY58_PANCY</name>
<keyword evidence="1" id="KW-0732">Signal</keyword>
<evidence type="ECO:0000313" key="3">
    <source>
        <dbReference type="Proteomes" id="UP000193749"/>
    </source>
</evidence>
<accession>A0A1X1EY58</accession>
<dbReference type="CDD" id="cd00865">
    <property type="entry name" value="PEBP_bact_arch"/>
    <property type="match status" value="1"/>
</dbReference>
<dbReference type="InterPro" id="IPR036610">
    <property type="entry name" value="PEBP-like_sf"/>
</dbReference>
<proteinExistence type="predicted"/>
<protein>
    <submittedName>
        <fullName evidence="2">PEBP family protein</fullName>
    </submittedName>
</protein>
<sequence>MLLRAHAGLLAGLMLCSAGALAAPFTLHSTDFRNAGHLPLSMGGGGQCPGQNISPQLSWRDAPANTKSYVLLIEDPQGMNGLGMTHFLGYGIDSSRHQFAKGDLTRVTGYTPGSNGKNVQGYSGPCPPLNGDIHNYNFTLIATDFTPDALTKGLTRDALLAQLKGHVLASAGLVGQFILPQK</sequence>
<evidence type="ECO:0000256" key="1">
    <source>
        <dbReference type="SAM" id="SignalP"/>
    </source>
</evidence>
<dbReference type="Gene3D" id="3.90.280.10">
    <property type="entry name" value="PEBP-like"/>
    <property type="match status" value="1"/>
</dbReference>
<dbReference type="EMBL" id="MLJI01000001">
    <property type="protein sequence ID" value="ORM94857.1"/>
    <property type="molecule type" value="Genomic_DNA"/>
</dbReference>
<organism evidence="2 3">
    <name type="scientific">Pantoea cypripedii</name>
    <name type="common">Pectobacterium cypripedii</name>
    <name type="synonym">Erwinia cypripedii</name>
    <dbReference type="NCBI Taxonomy" id="55209"/>
    <lineage>
        <taxon>Bacteria</taxon>
        <taxon>Pseudomonadati</taxon>
        <taxon>Pseudomonadota</taxon>
        <taxon>Gammaproteobacteria</taxon>
        <taxon>Enterobacterales</taxon>
        <taxon>Erwiniaceae</taxon>
        <taxon>Pantoea</taxon>
    </lineage>
</organism>
<dbReference type="OrthoDB" id="9797506at2"/>
<dbReference type="STRING" id="55209.HA50_16515"/>
<dbReference type="Pfam" id="PF01161">
    <property type="entry name" value="PBP"/>
    <property type="match status" value="1"/>
</dbReference>
<dbReference type="PANTHER" id="PTHR30289:SF1">
    <property type="entry name" value="PEBP (PHOSPHATIDYLETHANOLAMINE-BINDING PROTEIN) FAMILY PROTEIN"/>
    <property type="match status" value="1"/>
</dbReference>
<feature type="signal peptide" evidence="1">
    <location>
        <begin position="1"/>
        <end position="22"/>
    </location>
</feature>
<gene>
    <name evidence="2" type="ORF">HA50_16515</name>
</gene>
<dbReference type="InterPro" id="IPR005247">
    <property type="entry name" value="YbhB_YbcL/LppC-like"/>
</dbReference>
<dbReference type="Proteomes" id="UP000193749">
    <property type="component" value="Unassembled WGS sequence"/>
</dbReference>
<dbReference type="RefSeq" id="WP_084876680.1">
    <property type="nucleotide sequence ID" value="NZ_JAGGMY010000001.1"/>
</dbReference>
<evidence type="ECO:0000313" key="2">
    <source>
        <dbReference type="EMBL" id="ORM94857.1"/>
    </source>
</evidence>
<dbReference type="PANTHER" id="PTHR30289">
    <property type="entry name" value="UNCHARACTERIZED PROTEIN YBCL-RELATED"/>
    <property type="match status" value="1"/>
</dbReference>
<reference evidence="2 3" key="1">
    <citation type="journal article" date="2017" name="Antonie Van Leeuwenhoek">
        <title>Phylogenomic resolution of the bacterial genus Pantoea and its relationship with Erwinia and Tatumella.</title>
        <authorList>
            <person name="Palmer M."/>
            <person name="Steenkamp E.T."/>
            <person name="Coetzee M.P."/>
            <person name="Chan W.Y."/>
            <person name="van Zyl E."/>
            <person name="De Maayer P."/>
            <person name="Coutinho T.A."/>
            <person name="Blom J."/>
            <person name="Smits T.H."/>
            <person name="Duffy B."/>
            <person name="Venter S.N."/>
        </authorList>
    </citation>
    <scope>NUCLEOTIDE SEQUENCE [LARGE SCALE GENOMIC DNA]</scope>
    <source>
        <strain evidence="2 3">LMG 2657</strain>
    </source>
</reference>
<feature type="chain" id="PRO_5013117827" evidence="1">
    <location>
        <begin position="23"/>
        <end position="182"/>
    </location>
</feature>
<dbReference type="InterPro" id="IPR008914">
    <property type="entry name" value="PEBP"/>
</dbReference>
<dbReference type="SUPFAM" id="SSF49777">
    <property type="entry name" value="PEBP-like"/>
    <property type="match status" value="1"/>
</dbReference>